<accession>A0A966DTI9</accession>
<feature type="transmembrane region" description="Helical" evidence="2">
    <location>
        <begin position="56"/>
        <end position="78"/>
    </location>
</feature>
<feature type="compositionally biased region" description="Basic and acidic residues" evidence="1">
    <location>
        <begin position="720"/>
        <end position="758"/>
    </location>
</feature>
<feature type="transmembrane region" description="Helical" evidence="2">
    <location>
        <begin position="162"/>
        <end position="181"/>
    </location>
</feature>
<evidence type="ECO:0008006" key="5">
    <source>
        <dbReference type="Google" id="ProtNLM"/>
    </source>
</evidence>
<evidence type="ECO:0000313" key="4">
    <source>
        <dbReference type="Proteomes" id="UP000638732"/>
    </source>
</evidence>
<feature type="compositionally biased region" description="Low complexity" evidence="1">
    <location>
        <begin position="680"/>
        <end position="700"/>
    </location>
</feature>
<dbReference type="Proteomes" id="UP000638732">
    <property type="component" value="Unassembled WGS sequence"/>
</dbReference>
<reference evidence="3" key="1">
    <citation type="submission" date="2020-01" db="EMBL/GenBank/DDBJ databases">
        <authorList>
            <person name="Seo Y.L."/>
        </authorList>
    </citation>
    <scope>NUCLEOTIDE SEQUENCE</scope>
    <source>
        <strain evidence="3">R11</strain>
    </source>
</reference>
<feature type="region of interest" description="Disordered" evidence="1">
    <location>
        <begin position="572"/>
        <end position="596"/>
    </location>
</feature>
<feature type="region of interest" description="Disordered" evidence="1">
    <location>
        <begin position="680"/>
        <end position="703"/>
    </location>
</feature>
<reference evidence="3" key="2">
    <citation type="submission" date="2020-10" db="EMBL/GenBank/DDBJ databases">
        <title>Mucilaginibacter sp. nov., isolated from soil.</title>
        <authorList>
            <person name="Jeon C.O."/>
        </authorList>
    </citation>
    <scope>NUCLEOTIDE SEQUENCE</scope>
    <source>
        <strain evidence="3">R11</strain>
    </source>
</reference>
<keyword evidence="4" id="KW-1185">Reference proteome</keyword>
<gene>
    <name evidence="3" type="ORF">GSY63_08445</name>
</gene>
<evidence type="ECO:0000313" key="3">
    <source>
        <dbReference type="EMBL" id="NCD69382.1"/>
    </source>
</evidence>
<dbReference type="EMBL" id="WWEO01000041">
    <property type="protein sequence ID" value="NCD69382.1"/>
    <property type="molecule type" value="Genomic_DNA"/>
</dbReference>
<organism evidence="3 4">
    <name type="scientific">Mucilaginibacter agri</name>
    <dbReference type="NCBI Taxonomy" id="2695265"/>
    <lineage>
        <taxon>Bacteria</taxon>
        <taxon>Pseudomonadati</taxon>
        <taxon>Bacteroidota</taxon>
        <taxon>Sphingobacteriia</taxon>
        <taxon>Sphingobacteriales</taxon>
        <taxon>Sphingobacteriaceae</taxon>
        <taxon>Mucilaginibacter</taxon>
    </lineage>
</organism>
<evidence type="ECO:0000256" key="1">
    <source>
        <dbReference type="SAM" id="MobiDB-lite"/>
    </source>
</evidence>
<evidence type="ECO:0000256" key="2">
    <source>
        <dbReference type="SAM" id="Phobius"/>
    </source>
</evidence>
<keyword evidence="2" id="KW-0472">Membrane</keyword>
<feature type="compositionally biased region" description="Low complexity" evidence="1">
    <location>
        <begin position="761"/>
        <end position="772"/>
    </location>
</feature>
<protein>
    <recommendedName>
        <fullName evidence="5">DUF4175 family protein</fullName>
    </recommendedName>
</protein>
<feature type="compositionally biased region" description="Basic and acidic residues" evidence="1">
    <location>
        <begin position="1040"/>
        <end position="1054"/>
    </location>
</feature>
<feature type="compositionally biased region" description="Polar residues" evidence="1">
    <location>
        <begin position="579"/>
        <end position="596"/>
    </location>
</feature>
<sequence length="1109" mass="127228">MYPGGNYQLLIEKIDVFIRRYYINKLLRGLIFWGAVLFTGYIVATLSEYLGHFTAFFRTLIFYSFILLNLVIIARLVLPPLLAYLKLGNTISHQQAAEIIGQHFSEVQDKLLNTLQLKALVSQNPQHSQLIEASIDQKIETLRPVRFPTAVNLRENVKQLKWVVIPVTLILLLAIIAPAILTEGTRRLIKHNQYFAPVAPFKFVVLNGKLSATQGDDFKLDIKLKGDQLPTSLYIETDDHTFKLEKHGVSSFSYQFTNLQKNTTFRLSGGGFTSDKYLVVINARPSLLHFDAALTYPAYLHKRNETISNAGDLNIPAGTVVNWKLHTQHADQLLLEVNGRRHQLDPSADDEFNYSERIVKPSAYLLKPLSKQVSHTDSASYQINVIADEMPVINAVEKEDSVSMKALYFNGKIQDDHGFSSLRFHYTVKSADQKSKAISYSQPVKADLGRTESDFFYFWNIKDLKAQPGDHISYYFEVADNDAVAGPKTARTPERELDMPTEQQIATELNNGTQQVKQKMESAAKLAAQLEREAQRLNQNLLNKSSLSFDEKKQVEDLLQKRKDLDALVKEVQDDNKKNSYNRQQNQKQSPQVTEMQNQMDKLLQDLLDPQTKEMLQQLQQLLQQEQKDATRDELSKMQTDNKSLKKELDRMLELYKKMEFDQKMNQNINQLDQLADQQQKLADQAQQQGANKQDLQQQQDKIKQDFQDVKKSLDELKKSAEQMENQPKMDDTAKDEQQIDQQMDKSAEELSKNDMKKASKSQQSAAQQMQQLGRKLKKDSEDQQGDEESVNAQQLRELLKSLVNSSFQQEKLMQTFKATNPSDPNYVAYSQQQKDIKDNLKTAEDTLYSLSKRVPQIQSTVNQEISSINDHISKAIDNLGDRRTAEANKNQQYAMTAMNNLALMLNEVLDQLQNAMKNAKGGKGKQKQSMAQLSQMQQQLNNNMQKMREQMQQGNKGQSAQQGQQGQSEQLARMARQQQMIRQALEQYNRNELKDGKNGAGNLDKIAKQMEQTENDLVNRRISEESLKRQQQIQTRLLEAEKAEQEREQDKQRQSQAGKDTPPGYIKALQDYQQLKVKQTEQLKTVSPELNLYYKQKVKKYFDQLNGK</sequence>
<feature type="transmembrane region" description="Helical" evidence="2">
    <location>
        <begin position="26"/>
        <end position="44"/>
    </location>
</feature>
<proteinExistence type="predicted"/>
<name>A0A966DTI9_9SPHI</name>
<keyword evidence="2" id="KW-0812">Transmembrane</keyword>
<feature type="region of interest" description="Disordered" evidence="1">
    <location>
        <begin position="720"/>
        <end position="792"/>
    </location>
</feature>
<feature type="region of interest" description="Disordered" evidence="1">
    <location>
        <begin position="947"/>
        <end position="978"/>
    </location>
</feature>
<dbReference type="AlphaFoldDB" id="A0A966DTI9"/>
<feature type="region of interest" description="Disordered" evidence="1">
    <location>
        <begin position="1040"/>
        <end position="1067"/>
    </location>
</feature>
<dbReference type="RefSeq" id="WP_166585356.1">
    <property type="nucleotide sequence ID" value="NZ_WWEO01000041.1"/>
</dbReference>
<keyword evidence="2" id="KW-1133">Transmembrane helix</keyword>
<comment type="caution">
    <text evidence="3">The sequence shown here is derived from an EMBL/GenBank/DDBJ whole genome shotgun (WGS) entry which is preliminary data.</text>
</comment>